<dbReference type="InterPro" id="IPR011344">
    <property type="entry name" value="ssDNA-bd"/>
</dbReference>
<evidence type="ECO:0000256" key="2">
    <source>
        <dbReference type="HAMAP-Rule" id="MF_00984"/>
    </source>
</evidence>
<dbReference type="GO" id="GO:0006310">
    <property type="term" value="P:DNA recombination"/>
    <property type="evidence" value="ECO:0007669"/>
    <property type="project" value="UniProtKB-UniRule"/>
</dbReference>
<proteinExistence type="inferred from homology"/>
<dbReference type="Gene3D" id="2.40.50.140">
    <property type="entry name" value="Nucleic acid-binding proteins"/>
    <property type="match status" value="1"/>
</dbReference>
<reference evidence="5 6" key="1">
    <citation type="submission" date="2015-12" db="EMBL/GenBank/DDBJ databases">
        <title>Draft genome sequnece of Fervidicola ferrireducens strain Y170.</title>
        <authorList>
            <person name="Patel B.K."/>
        </authorList>
    </citation>
    <scope>NUCLEOTIDE SEQUENCE [LARGE SCALE GENOMIC DNA]</scope>
    <source>
        <strain evidence="5 6">Y170</strain>
    </source>
</reference>
<feature type="region of interest" description="Disordered" evidence="4">
    <location>
        <begin position="124"/>
        <end position="145"/>
    </location>
</feature>
<dbReference type="PANTHER" id="PTHR10302:SF27">
    <property type="entry name" value="SINGLE-STRANDED DNA-BINDING PROTEIN"/>
    <property type="match status" value="1"/>
</dbReference>
<dbReference type="PIRSF" id="PIRSF002070">
    <property type="entry name" value="SSB"/>
    <property type="match status" value="1"/>
</dbReference>
<dbReference type="PANTHER" id="PTHR10302">
    <property type="entry name" value="SINGLE-STRANDED DNA-BINDING PROTEIN"/>
    <property type="match status" value="1"/>
</dbReference>
<comment type="caution">
    <text evidence="5">The sequence shown here is derived from an EMBL/GenBank/DDBJ whole genome shotgun (WGS) entry which is preliminary data.</text>
</comment>
<dbReference type="InParanoid" id="A0A140L4P9"/>
<dbReference type="Proteomes" id="UP000070427">
    <property type="component" value="Unassembled WGS sequence"/>
</dbReference>
<comment type="subunit">
    <text evidence="2">Homotetramer.</text>
</comment>
<dbReference type="GO" id="GO:0003697">
    <property type="term" value="F:single-stranded DNA binding"/>
    <property type="evidence" value="ECO:0007669"/>
    <property type="project" value="UniProtKB-UniRule"/>
</dbReference>
<dbReference type="NCBIfam" id="TIGR00621">
    <property type="entry name" value="ssb"/>
    <property type="match status" value="1"/>
</dbReference>
<dbReference type="EMBL" id="LOED01000026">
    <property type="protein sequence ID" value="KXG75524.1"/>
    <property type="molecule type" value="Genomic_DNA"/>
</dbReference>
<name>A0A140L4P9_9FIRM</name>
<organism evidence="5 6">
    <name type="scientific">Fervidicola ferrireducens</name>
    <dbReference type="NCBI Taxonomy" id="520764"/>
    <lineage>
        <taxon>Bacteria</taxon>
        <taxon>Bacillati</taxon>
        <taxon>Bacillota</taxon>
        <taxon>Clostridia</taxon>
        <taxon>Thermosediminibacterales</taxon>
        <taxon>Thermosediminibacteraceae</taxon>
        <taxon>Fervidicola</taxon>
    </lineage>
</organism>
<dbReference type="CDD" id="cd04496">
    <property type="entry name" value="SSB_OBF"/>
    <property type="match status" value="1"/>
</dbReference>
<protein>
    <recommendedName>
        <fullName evidence="2 3">Single-stranded DNA-binding protein</fullName>
        <shortName evidence="2">SSB</shortName>
    </recommendedName>
</protein>
<feature type="short sequence motif" description="Important for interaction with partner proteins" evidence="2">
    <location>
        <begin position="140"/>
        <end position="145"/>
    </location>
</feature>
<dbReference type="HAMAP" id="MF_00984">
    <property type="entry name" value="SSB"/>
    <property type="match status" value="1"/>
</dbReference>
<keyword evidence="6" id="KW-1185">Reference proteome</keyword>
<dbReference type="STRING" id="520764.AN618_18970"/>
<dbReference type="RefSeq" id="WP_066354307.1">
    <property type="nucleotide sequence ID" value="NZ_LOED01000026.1"/>
</dbReference>
<comment type="caution">
    <text evidence="2">Lacks conserved residue(s) required for the propagation of feature annotation.</text>
</comment>
<dbReference type="GO" id="GO:0006281">
    <property type="term" value="P:DNA repair"/>
    <property type="evidence" value="ECO:0007669"/>
    <property type="project" value="UniProtKB-UniRule"/>
</dbReference>
<keyword evidence="2" id="KW-0227">DNA damage</keyword>
<keyword evidence="2" id="KW-0235">DNA replication</keyword>
<dbReference type="PROSITE" id="PS50935">
    <property type="entry name" value="SSB"/>
    <property type="match status" value="1"/>
</dbReference>
<gene>
    <name evidence="5" type="primary">ssbA_2</name>
    <name evidence="5" type="ORF">AN618_18970</name>
</gene>
<dbReference type="Pfam" id="PF00436">
    <property type="entry name" value="SSB"/>
    <property type="match status" value="1"/>
</dbReference>
<dbReference type="GO" id="GO:0009295">
    <property type="term" value="C:nucleoid"/>
    <property type="evidence" value="ECO:0007669"/>
    <property type="project" value="TreeGrafter"/>
</dbReference>
<sequence length="145" mass="16489">MNVVILIGRLAVDPKIRWANENTKVANFKLAVSRPKRKDEPEEADFIRVVAFGRRAELVENYCPKGKQIAVMGRLQTRTYEGQDGTKRTITEVIAKDIMLLASPKGNGNTTIEEDYNMEDPFEIPPEEEFKFDGIPDESEDDLPF</sequence>
<evidence type="ECO:0000313" key="6">
    <source>
        <dbReference type="Proteomes" id="UP000070427"/>
    </source>
</evidence>
<evidence type="ECO:0000256" key="4">
    <source>
        <dbReference type="SAM" id="MobiDB-lite"/>
    </source>
</evidence>
<keyword evidence="1 2" id="KW-0238">DNA-binding</keyword>
<comment type="function">
    <text evidence="2">Plays an important role in DNA replication, recombination and repair. Binds to ssDNA and to an array of partner proteins to recruit them to their sites of action during DNA metabolism.</text>
</comment>
<evidence type="ECO:0000256" key="1">
    <source>
        <dbReference type="ARBA" id="ARBA00023125"/>
    </source>
</evidence>
<accession>A0A140L4P9</accession>
<dbReference type="AlphaFoldDB" id="A0A140L4P9"/>
<dbReference type="GO" id="GO:0006260">
    <property type="term" value="P:DNA replication"/>
    <property type="evidence" value="ECO:0007669"/>
    <property type="project" value="UniProtKB-UniRule"/>
</dbReference>
<dbReference type="InterPro" id="IPR012340">
    <property type="entry name" value="NA-bd_OB-fold"/>
</dbReference>
<dbReference type="SUPFAM" id="SSF50249">
    <property type="entry name" value="Nucleic acid-binding proteins"/>
    <property type="match status" value="1"/>
</dbReference>
<evidence type="ECO:0000256" key="3">
    <source>
        <dbReference type="PIRNR" id="PIRNR002070"/>
    </source>
</evidence>
<keyword evidence="2" id="KW-0234">DNA repair</keyword>
<dbReference type="InterPro" id="IPR000424">
    <property type="entry name" value="Primosome_PriB/ssb"/>
</dbReference>
<keyword evidence="2" id="KW-0233">DNA recombination</keyword>
<evidence type="ECO:0000313" key="5">
    <source>
        <dbReference type="EMBL" id="KXG75524.1"/>
    </source>
</evidence>
<feature type="compositionally biased region" description="Acidic residues" evidence="4">
    <location>
        <begin position="135"/>
        <end position="145"/>
    </location>
</feature>